<sequence>MPRKARTRSSTGIYHIIMRGINRQIIFEDTEDYIQFLESLTRQKETSGIEIYAYCLMSNHVHLLIKEGNEDLGTVFKRIGSSYVYWYNLKYNRRGHLFQDRYKSEAVEDDGYFLTVIRYIHHNPLKAGITKELSEYRWCSYNEYTNRKNICNVETGLGIFSNDSQKAIGLFKEFSADKIDTHVLEYDDYIRWNDSEAKAFIKDIASVQNPIEIQSFNKELRNDLIRICKQQGLSIRQIERLTGISFGVIRKL</sequence>
<evidence type="ECO:0000313" key="2">
    <source>
        <dbReference type="EMBL" id="TYC85780.1"/>
    </source>
</evidence>
<feature type="domain" description="Transposase IS200-like" evidence="1">
    <location>
        <begin position="9"/>
        <end position="123"/>
    </location>
</feature>
<name>A0A5D0WNB9_9FIRM</name>
<dbReference type="SMART" id="SM01321">
    <property type="entry name" value="Y1_Tnp"/>
    <property type="match status" value="1"/>
</dbReference>
<comment type="caution">
    <text evidence="2">The sequence shown here is derived from an EMBL/GenBank/DDBJ whole genome shotgun (WGS) entry which is preliminary data.</text>
</comment>
<dbReference type="Gene3D" id="3.30.70.1290">
    <property type="entry name" value="Transposase IS200-like"/>
    <property type="match status" value="1"/>
</dbReference>
<dbReference type="PANTHER" id="PTHR34322">
    <property type="entry name" value="TRANSPOSASE, Y1_TNP DOMAIN-CONTAINING"/>
    <property type="match status" value="1"/>
</dbReference>
<dbReference type="GO" id="GO:0004803">
    <property type="term" value="F:transposase activity"/>
    <property type="evidence" value="ECO:0007669"/>
    <property type="project" value="InterPro"/>
</dbReference>
<evidence type="ECO:0000259" key="1">
    <source>
        <dbReference type="SMART" id="SM01321"/>
    </source>
</evidence>
<dbReference type="PANTHER" id="PTHR34322:SF2">
    <property type="entry name" value="TRANSPOSASE IS200-LIKE DOMAIN-CONTAINING PROTEIN"/>
    <property type="match status" value="1"/>
</dbReference>
<accession>A0A5D0WNB9</accession>
<dbReference type="InterPro" id="IPR036515">
    <property type="entry name" value="Transposase_17_sf"/>
</dbReference>
<dbReference type="SUPFAM" id="SSF143422">
    <property type="entry name" value="Transposase IS200-like"/>
    <property type="match status" value="1"/>
</dbReference>
<dbReference type="InterPro" id="IPR002686">
    <property type="entry name" value="Transposase_17"/>
</dbReference>
<dbReference type="GO" id="GO:0006313">
    <property type="term" value="P:DNA transposition"/>
    <property type="evidence" value="ECO:0007669"/>
    <property type="project" value="InterPro"/>
</dbReference>
<dbReference type="RefSeq" id="WP_148637561.1">
    <property type="nucleotide sequence ID" value="NZ_JAIPPU010000002.1"/>
</dbReference>
<dbReference type="AlphaFoldDB" id="A0A5D0WNB9"/>
<evidence type="ECO:0000313" key="3">
    <source>
        <dbReference type="Proteomes" id="UP000322619"/>
    </source>
</evidence>
<reference evidence="2 3" key="1">
    <citation type="submission" date="2019-08" db="EMBL/GenBank/DDBJ databases">
        <title>Isolation and enrichment of carboxydotrophic bacteria from anaerobic sludge for the production of bio-based chemicals from syngas.</title>
        <authorList>
            <person name="Antares A.L."/>
            <person name="Moreira J."/>
            <person name="Diender M."/>
            <person name="Parshina S.N."/>
            <person name="Stams A.J.M."/>
            <person name="Alves M."/>
            <person name="Alves J.I."/>
            <person name="Sousa D.Z."/>
        </authorList>
    </citation>
    <scope>NUCLEOTIDE SEQUENCE [LARGE SCALE GENOMIC DNA]</scope>
    <source>
        <strain evidence="2 3">JM</strain>
    </source>
</reference>
<dbReference type="Proteomes" id="UP000322619">
    <property type="component" value="Unassembled WGS sequence"/>
</dbReference>
<protein>
    <submittedName>
        <fullName evidence="2">Transposase</fullName>
    </submittedName>
</protein>
<dbReference type="Pfam" id="PF01797">
    <property type="entry name" value="Y1_Tnp"/>
    <property type="match status" value="1"/>
</dbReference>
<gene>
    <name evidence="2" type="ORF">FXB42_07850</name>
</gene>
<dbReference type="EMBL" id="VSLA01000013">
    <property type="protein sequence ID" value="TYC85780.1"/>
    <property type="molecule type" value="Genomic_DNA"/>
</dbReference>
<dbReference type="GO" id="GO:0003677">
    <property type="term" value="F:DNA binding"/>
    <property type="evidence" value="ECO:0007669"/>
    <property type="project" value="InterPro"/>
</dbReference>
<proteinExistence type="predicted"/>
<organism evidence="2 3">
    <name type="scientific">Acetobacterium wieringae</name>
    <dbReference type="NCBI Taxonomy" id="52694"/>
    <lineage>
        <taxon>Bacteria</taxon>
        <taxon>Bacillati</taxon>
        <taxon>Bacillota</taxon>
        <taxon>Clostridia</taxon>
        <taxon>Eubacteriales</taxon>
        <taxon>Eubacteriaceae</taxon>
        <taxon>Acetobacterium</taxon>
    </lineage>
</organism>